<name>A0A0E9NNS0_SAICN</name>
<evidence type="ECO:0000259" key="2">
    <source>
        <dbReference type="PROSITE" id="PS50275"/>
    </source>
</evidence>
<keyword evidence="4" id="KW-1185">Reference proteome</keyword>
<evidence type="ECO:0000313" key="3">
    <source>
        <dbReference type="EMBL" id="GAO51341.1"/>
    </source>
</evidence>
<dbReference type="STRING" id="698492.A0A0E9NNS0"/>
<evidence type="ECO:0000313" key="4">
    <source>
        <dbReference type="Proteomes" id="UP000033140"/>
    </source>
</evidence>
<keyword evidence="1" id="KW-0472">Membrane</keyword>
<dbReference type="OMA" id="TNRPRFY"/>
<protein>
    <recommendedName>
        <fullName evidence="2">SAC domain-containing protein</fullName>
    </recommendedName>
</protein>
<dbReference type="GO" id="GO:0005783">
    <property type="term" value="C:endoplasmic reticulum"/>
    <property type="evidence" value="ECO:0007669"/>
    <property type="project" value="TreeGrafter"/>
</dbReference>
<dbReference type="AlphaFoldDB" id="A0A0E9NNS0"/>
<dbReference type="Pfam" id="PF02383">
    <property type="entry name" value="Syja_N"/>
    <property type="match status" value="1"/>
</dbReference>
<keyword evidence="1" id="KW-0812">Transmembrane</keyword>
<dbReference type="PANTHER" id="PTHR45662:SF2">
    <property type="entry name" value="PHOSPHATIDYLINOSITOL-3-PHOSPHATASE SAC1"/>
    <property type="match status" value="1"/>
</dbReference>
<comment type="caution">
    <text evidence="3">The sequence shown here is derived from an EMBL/GenBank/DDBJ whole genome shotgun (WGS) entry which is preliminary data.</text>
</comment>
<feature type="transmembrane region" description="Helical" evidence="1">
    <location>
        <begin position="682"/>
        <end position="699"/>
    </location>
</feature>
<dbReference type="InterPro" id="IPR002013">
    <property type="entry name" value="SAC_dom"/>
</dbReference>
<evidence type="ECO:0000256" key="1">
    <source>
        <dbReference type="SAM" id="Phobius"/>
    </source>
</evidence>
<dbReference type="GO" id="GO:0043812">
    <property type="term" value="F:phosphatidylinositol-4-phosphate phosphatase activity"/>
    <property type="evidence" value="ECO:0007669"/>
    <property type="project" value="TreeGrafter"/>
</dbReference>
<feature type="transmembrane region" description="Helical" evidence="1">
    <location>
        <begin position="652"/>
        <end position="670"/>
    </location>
</feature>
<keyword evidence="1" id="KW-1133">Transmembrane helix</keyword>
<dbReference type="PANTHER" id="PTHR45662">
    <property type="entry name" value="PHOSPHATIDYLINOSITIDE PHOSPHATASE SAC1"/>
    <property type="match status" value="1"/>
</dbReference>
<dbReference type="Proteomes" id="UP000033140">
    <property type="component" value="Unassembled WGS sequence"/>
</dbReference>
<dbReference type="GO" id="GO:0046856">
    <property type="term" value="P:phosphatidylinositol dephosphorylation"/>
    <property type="evidence" value="ECO:0007669"/>
    <property type="project" value="TreeGrafter"/>
</dbReference>
<reference evidence="3 4" key="3">
    <citation type="journal article" date="2015" name="Genome Announc.">
        <title>Draft Genome Sequence of the Archiascomycetous Yeast Saitoella complicata.</title>
        <authorList>
            <person name="Yamauchi K."/>
            <person name="Kondo S."/>
            <person name="Hamamoto M."/>
            <person name="Takahashi Y."/>
            <person name="Ogura Y."/>
            <person name="Hayashi T."/>
            <person name="Nishida H."/>
        </authorList>
    </citation>
    <scope>NUCLEOTIDE SEQUENCE [LARGE SCALE GENOMIC DNA]</scope>
    <source>
        <strain evidence="3 4">NRRL Y-17804</strain>
    </source>
</reference>
<reference evidence="3 4" key="2">
    <citation type="journal article" date="2014" name="J. Gen. Appl. Microbiol.">
        <title>The early diverging ascomycetous budding yeast Saitoella complicata has three histone deacetylases belonging to the Clr6, Hos2, and Rpd3 lineages.</title>
        <authorList>
            <person name="Nishida H."/>
            <person name="Matsumoto T."/>
            <person name="Kondo S."/>
            <person name="Hamamoto M."/>
            <person name="Yoshikawa H."/>
        </authorList>
    </citation>
    <scope>NUCLEOTIDE SEQUENCE [LARGE SCALE GENOMIC DNA]</scope>
    <source>
        <strain evidence="3 4">NRRL Y-17804</strain>
    </source>
</reference>
<proteinExistence type="predicted"/>
<accession>A0A0E9NNS0</accession>
<gene>
    <name evidence="3" type="ORF">G7K_5443-t1</name>
</gene>
<dbReference type="PROSITE" id="PS50275">
    <property type="entry name" value="SAC"/>
    <property type="match status" value="1"/>
</dbReference>
<feature type="domain" description="SAC" evidence="2">
    <location>
        <begin position="244"/>
        <end position="580"/>
    </location>
</feature>
<reference evidence="3 4" key="1">
    <citation type="journal article" date="2011" name="J. Gen. Appl. Microbiol.">
        <title>Draft genome sequencing of the enigmatic yeast Saitoella complicata.</title>
        <authorList>
            <person name="Nishida H."/>
            <person name="Hamamoto M."/>
            <person name="Sugiyama J."/>
        </authorList>
    </citation>
    <scope>NUCLEOTIDE SEQUENCE [LARGE SCALE GENOMIC DNA]</scope>
    <source>
        <strain evidence="3 4">NRRL Y-17804</strain>
    </source>
</reference>
<dbReference type="EMBL" id="BACD03000044">
    <property type="protein sequence ID" value="GAO51341.1"/>
    <property type="molecule type" value="Genomic_DNA"/>
</dbReference>
<organism evidence="3 4">
    <name type="scientific">Saitoella complicata (strain BCRC 22490 / CBS 7301 / JCM 7358 / NBRC 10748 / NRRL Y-17804)</name>
    <dbReference type="NCBI Taxonomy" id="698492"/>
    <lineage>
        <taxon>Eukaryota</taxon>
        <taxon>Fungi</taxon>
        <taxon>Dikarya</taxon>
        <taxon>Ascomycota</taxon>
        <taxon>Taphrinomycotina</taxon>
        <taxon>Taphrinomycotina incertae sedis</taxon>
        <taxon>Saitoella</taxon>
    </lineage>
</organism>
<sequence>MVFEVNPGILDGMLVVLDREVAFTRWTSTQSCSLVLRLNPIPTKLNPHGNPCAHASGNGPGKTPYLRNLVDSEELIIPRGQSRRLPRLLEAYIAAVGATTHEPHRQAIHHPFEPPTDNDDSTKMSVYESLRLHTTEQSYIFESTTSGYGSSNNGCLVVARSGDGAVRYEEQRPAVLGASQAPRTIYGILGLIRLRVQKYLILITNRKRIGRLGTHDVFQITSTEIIPLGNTVKDADETRYLGLLRAHLGTGPFYYSYEGDVTNSVQRVAQAQQNGAALWERADERFFWNRYLQSELIDARSEYKQLDHFILPVMYGFFEIRATTVHGAPLTFVLISRRSRFRAGTRYFTRGIDMEGHASNFNETEQIIIVNQGEKERRLSYVQTRGSIPLFWGEVNDLKYRPKLKLYGGIEHNLDPARLHFEEQKRIYGEQFLVNLVNQKGHELPVKNAYEDLVHNLNDPAIHYTYFDFHHECSGMRWHRVQLLLDALEPGLGEQGWTDVEDGTQVLRTQKSVVRTNCMDCLDRTNVVQSTLARHVLTLQLCSLSLLAPGQEPWTDSGFELMFRGVWADNADCVSKSYSGTGALKTDFTRTGRRTKMGAWNDFCNSVTRYFMNNYLDGPRQDAYDLFLGSYKPYENPSTTPFLDPRPLLAQSAPYILISALIMLLCALVLPRDEEAWIPLSWFVWVWVGALGWSGRYVVGHGVLYVSWPRLCVPEWVEMEVGGGSGGVGVGSVGQKGMGGRGFLEGLQGREDVEVARKRQE</sequence>